<name>A0A4S8P129_9HYPH</name>
<accession>A0A4S8P129</accession>
<keyword evidence="2" id="KW-1185">Reference proteome</keyword>
<sequence>MTMPLTRYLKDFSAPPSPPAPVAPAFDFAEDDGLDLAFPALPEPDPVDIEAVKREAFAEGHEAGVAEATASFEVDRQALEIGHAQMLAERDGRLRTEFAKALGEQLPNLIAQMSIAVSEQVARALVPLFSEAVAARAVDALAKQIEAAVASGEVGTITVKGPRGLFEDLSAAMPEHAALLRHTEAEDLDLSVEFGDAALVTRISAFAASLKKVME</sequence>
<dbReference type="Proteomes" id="UP000308828">
    <property type="component" value="Unassembled WGS sequence"/>
</dbReference>
<comment type="caution">
    <text evidence="1">The sequence shown here is derived from an EMBL/GenBank/DDBJ whole genome shotgun (WGS) entry which is preliminary data.</text>
</comment>
<organism evidence="1 2">
    <name type="scientific">Peteryoungia ipomoeae</name>
    <dbReference type="NCBI Taxonomy" id="1210932"/>
    <lineage>
        <taxon>Bacteria</taxon>
        <taxon>Pseudomonadati</taxon>
        <taxon>Pseudomonadota</taxon>
        <taxon>Alphaproteobacteria</taxon>
        <taxon>Hyphomicrobiales</taxon>
        <taxon>Rhizobiaceae</taxon>
        <taxon>Peteryoungia</taxon>
    </lineage>
</organism>
<dbReference type="EMBL" id="STGV01000002">
    <property type="protein sequence ID" value="THV23697.1"/>
    <property type="molecule type" value="Genomic_DNA"/>
</dbReference>
<dbReference type="RefSeq" id="WP_136597796.1">
    <property type="nucleotide sequence ID" value="NZ_STGV01000002.1"/>
</dbReference>
<dbReference type="AlphaFoldDB" id="A0A4S8P129"/>
<dbReference type="OrthoDB" id="8276977at2"/>
<gene>
    <name evidence="1" type="ORF">FAA97_06820</name>
</gene>
<evidence type="ECO:0000313" key="1">
    <source>
        <dbReference type="EMBL" id="THV23697.1"/>
    </source>
</evidence>
<proteinExistence type="predicted"/>
<protein>
    <submittedName>
        <fullName evidence="1">GTPase</fullName>
    </submittedName>
</protein>
<reference evidence="1 2" key="1">
    <citation type="submission" date="2019-04" db="EMBL/GenBank/DDBJ databases">
        <title>Genome sequence of strain shin9-1.</title>
        <authorList>
            <person name="Gao J."/>
            <person name="Sun J."/>
        </authorList>
    </citation>
    <scope>NUCLEOTIDE SEQUENCE [LARGE SCALE GENOMIC DNA]</scope>
    <source>
        <strain evidence="2">shin9-1</strain>
    </source>
</reference>
<evidence type="ECO:0000313" key="2">
    <source>
        <dbReference type="Proteomes" id="UP000308828"/>
    </source>
</evidence>